<dbReference type="RefSeq" id="WP_272087997.1">
    <property type="nucleotide sequence ID" value="NZ_JAQNDL010000002.1"/>
</dbReference>
<feature type="region of interest" description="Disordered" evidence="1">
    <location>
        <begin position="81"/>
        <end position="129"/>
    </location>
</feature>
<feature type="signal peptide" evidence="2">
    <location>
        <begin position="1"/>
        <end position="27"/>
    </location>
</feature>
<evidence type="ECO:0000313" key="3">
    <source>
        <dbReference type="EMBL" id="MDC0719486.1"/>
    </source>
</evidence>
<keyword evidence="4" id="KW-1185">Reference proteome</keyword>
<feature type="compositionally biased region" description="Low complexity" evidence="1">
    <location>
        <begin position="93"/>
        <end position="116"/>
    </location>
</feature>
<sequence>MRSPRAWSYVTYLASLFALGACPVSPAATETDSDSTTAGSQAQTTGTTENCPVGDLGCPCTQGGACNDGLECSPSQTCVTRGDDTTTENGPDGTSTTTVEPATTTSETSSTTGPATPCDPGGEQPSDDCKGISADKPYCSEGGVCGDCSVLPADGCAAIDPSKPLCNADDGQCVACTIDDQSLCSGATPACNPATNACEGCFEHSHCPDTACDVLKRECFPIDKVLYIRHGIEAKGDCTNNMKQGGYEQAPFCNANVALERAQSEGATSGWTFKFLESEEFSSYHGDITIPSVDVNEPVSYAFVHVGEFAQEDLSAQRHTRWQSNGAVMTVGANVVAYVNNFAIYSVSNQDDNAVGIGCLQNSSVFIDDSYIRDTRGSGIRSFGCDVYMRRSSIFKSRTEGIELNCADQACELHMSNSYITESQHVQGDGGGGIVADNATLDISFSGILANNAEVDPMDMTARGDSIHCVNDNVDGVIRNSAIGRKQMGNVLSVKCSAMLSITNSLIDSDEFKIGNNKKAGEDILGYFLANGVTGARPLNPQPPMGLPKDLEFAVWKKGDPVVDYDGQPRPAKVNQKDFVGADIMGQ</sequence>
<proteinExistence type="predicted"/>
<dbReference type="PROSITE" id="PS51257">
    <property type="entry name" value="PROKAR_LIPOPROTEIN"/>
    <property type="match status" value="1"/>
</dbReference>
<keyword evidence="2" id="KW-0732">Signal</keyword>
<dbReference type="EMBL" id="JAQNDL010000002">
    <property type="protein sequence ID" value="MDC0719486.1"/>
    <property type="molecule type" value="Genomic_DNA"/>
</dbReference>
<accession>A0ABT5E0S2</accession>
<dbReference type="InterPro" id="IPR011050">
    <property type="entry name" value="Pectin_lyase_fold/virulence"/>
</dbReference>
<comment type="caution">
    <text evidence="3">The sequence shown here is derived from an EMBL/GenBank/DDBJ whole genome shotgun (WGS) entry which is preliminary data.</text>
</comment>
<dbReference type="Proteomes" id="UP001221686">
    <property type="component" value="Unassembled WGS sequence"/>
</dbReference>
<dbReference type="SUPFAM" id="SSF51126">
    <property type="entry name" value="Pectin lyase-like"/>
    <property type="match status" value="1"/>
</dbReference>
<feature type="chain" id="PRO_5046626139" evidence="2">
    <location>
        <begin position="28"/>
        <end position="587"/>
    </location>
</feature>
<protein>
    <submittedName>
        <fullName evidence="3">Right-handed parallel beta-helix repeat-containing protein</fullName>
    </submittedName>
</protein>
<feature type="region of interest" description="Disordered" evidence="1">
    <location>
        <begin position="25"/>
        <end position="46"/>
    </location>
</feature>
<evidence type="ECO:0000256" key="2">
    <source>
        <dbReference type="SAM" id="SignalP"/>
    </source>
</evidence>
<organism evidence="3 4">
    <name type="scientific">Nannocystis bainbridge</name>
    <dbReference type="NCBI Taxonomy" id="2995303"/>
    <lineage>
        <taxon>Bacteria</taxon>
        <taxon>Pseudomonadati</taxon>
        <taxon>Myxococcota</taxon>
        <taxon>Polyangia</taxon>
        <taxon>Nannocystales</taxon>
        <taxon>Nannocystaceae</taxon>
        <taxon>Nannocystis</taxon>
    </lineage>
</organism>
<gene>
    <name evidence="3" type="ORF">POL25_21450</name>
</gene>
<evidence type="ECO:0000313" key="4">
    <source>
        <dbReference type="Proteomes" id="UP001221686"/>
    </source>
</evidence>
<name>A0ABT5E0S2_9BACT</name>
<evidence type="ECO:0000256" key="1">
    <source>
        <dbReference type="SAM" id="MobiDB-lite"/>
    </source>
</evidence>
<reference evidence="3 4" key="1">
    <citation type="submission" date="2022-11" db="EMBL/GenBank/DDBJ databases">
        <title>Minimal conservation of predation-associated metabolite biosynthetic gene clusters underscores biosynthetic potential of Myxococcota including descriptions for ten novel species: Archangium lansinium sp. nov., Myxococcus landrumus sp. nov., Nannocystis bai.</title>
        <authorList>
            <person name="Ahearne A."/>
            <person name="Stevens C."/>
            <person name="Dowd S."/>
        </authorList>
    </citation>
    <scope>NUCLEOTIDE SEQUENCE [LARGE SCALE GENOMIC DNA]</scope>
    <source>
        <strain evidence="3 4">BB15-2</strain>
    </source>
</reference>